<keyword evidence="2" id="KW-1185">Reference proteome</keyword>
<gene>
    <name evidence="1" type="ORF">EV182_003645</name>
</gene>
<sequence>MLSPPKSQGKNLTISIDKSNRGDDAGGLGESRTKSPASPAQTMVMTATAVVPSHDKVGNPPVEAPIKAVMPPPLSASGHLQGLPSYIQVRKTVDNLTYYCNQITDETSWTLCPDSDMIFDFYDDRRRGSCAGQGDGNPAKRASHNSGESTALSSSSSPLLSWAPCSSDPMTLTRACILSLQRQTSEGYPRRSYHSHRRNSSRNIAGARKSASSSILNLEALGTFSELPTDNGGTRPTSTITWDRLTAAVSIGVHQLTSAVNKNDSQNYLPLTANIINAVRRLLLSSSGGGLERDAPVFRAHRLLRAHHRQITNLICALSLSSKIATMMWAPPNTARTIKDDAAALVRAVRQYVIEAENCGVILRLPGVEEVTLEFLPEITSFITGVSWRGQSNNYLATSESAGTTDGSKQRQQQQQQTLLTASSNTAGNAVNGSEGSWQEGMTVPSLFEVDHKARMRLRQQLAEHRSRQKYRSVMSGTTLAGSIDSGETQESLTNIPSVEMTIQLEDCAREAARAILLLQRHLEKRQQQQQQQQQRQSNGLDGGTAVATPSDSNMPPTPGGEDSLKMSQSNRMIMYSKMIVTELTHFLHTVEVLERFRPVCYIEDSHYNL</sequence>
<dbReference type="EMBL" id="JAMZIH010000979">
    <property type="protein sequence ID" value="KAJ1678637.1"/>
    <property type="molecule type" value="Genomic_DNA"/>
</dbReference>
<feature type="non-terminal residue" evidence="1">
    <location>
        <position position="610"/>
    </location>
</feature>
<comment type="caution">
    <text evidence="1">The sequence shown here is derived from an EMBL/GenBank/DDBJ whole genome shotgun (WGS) entry which is preliminary data.</text>
</comment>
<proteinExistence type="predicted"/>
<accession>A0ACC1HQA4</accession>
<protein>
    <submittedName>
        <fullName evidence="1">Uncharacterized protein</fullName>
    </submittedName>
</protein>
<evidence type="ECO:0000313" key="1">
    <source>
        <dbReference type="EMBL" id="KAJ1678637.1"/>
    </source>
</evidence>
<organism evidence="1 2">
    <name type="scientific">Spiromyces aspiralis</name>
    <dbReference type="NCBI Taxonomy" id="68401"/>
    <lineage>
        <taxon>Eukaryota</taxon>
        <taxon>Fungi</taxon>
        <taxon>Fungi incertae sedis</taxon>
        <taxon>Zoopagomycota</taxon>
        <taxon>Kickxellomycotina</taxon>
        <taxon>Kickxellomycetes</taxon>
        <taxon>Kickxellales</taxon>
        <taxon>Kickxellaceae</taxon>
        <taxon>Spiromyces</taxon>
    </lineage>
</organism>
<evidence type="ECO:0000313" key="2">
    <source>
        <dbReference type="Proteomes" id="UP001145114"/>
    </source>
</evidence>
<name>A0ACC1HQA4_9FUNG</name>
<dbReference type="Proteomes" id="UP001145114">
    <property type="component" value="Unassembled WGS sequence"/>
</dbReference>
<reference evidence="1" key="1">
    <citation type="submission" date="2022-06" db="EMBL/GenBank/DDBJ databases">
        <title>Phylogenomic reconstructions and comparative analyses of Kickxellomycotina fungi.</title>
        <authorList>
            <person name="Reynolds N.K."/>
            <person name="Stajich J.E."/>
            <person name="Barry K."/>
            <person name="Grigoriev I.V."/>
            <person name="Crous P."/>
            <person name="Smith M.E."/>
        </authorList>
    </citation>
    <scope>NUCLEOTIDE SEQUENCE</scope>
    <source>
        <strain evidence="1">RSA 2271</strain>
    </source>
</reference>